<protein>
    <submittedName>
        <fullName evidence="1">Jg23901 protein</fullName>
    </submittedName>
</protein>
<proteinExistence type="predicted"/>
<sequence length="77" mass="8631">MRIKTKNLSKDDKFVLKSARAAREADNFTVVLTGRTACGVRESREPCSAEYGVPFRLLPHTSPRGRPVLCIVKIEDQ</sequence>
<name>A0A8S4S403_9NEOP</name>
<reference evidence="1" key="1">
    <citation type="submission" date="2022-03" db="EMBL/GenBank/DDBJ databases">
        <authorList>
            <person name="Lindestad O."/>
        </authorList>
    </citation>
    <scope>NUCLEOTIDE SEQUENCE</scope>
</reference>
<dbReference type="EMBL" id="CAKXAJ010025951">
    <property type="protein sequence ID" value="CAH2247054.1"/>
    <property type="molecule type" value="Genomic_DNA"/>
</dbReference>
<dbReference type="Proteomes" id="UP000838756">
    <property type="component" value="Unassembled WGS sequence"/>
</dbReference>
<dbReference type="AlphaFoldDB" id="A0A8S4S403"/>
<keyword evidence="2" id="KW-1185">Reference proteome</keyword>
<comment type="caution">
    <text evidence="1">The sequence shown here is derived from an EMBL/GenBank/DDBJ whole genome shotgun (WGS) entry which is preliminary data.</text>
</comment>
<evidence type="ECO:0000313" key="2">
    <source>
        <dbReference type="Proteomes" id="UP000838756"/>
    </source>
</evidence>
<gene>
    <name evidence="1" type="primary">jg23901</name>
    <name evidence="1" type="ORF">PAEG_LOCUS21499</name>
</gene>
<evidence type="ECO:0000313" key="1">
    <source>
        <dbReference type="EMBL" id="CAH2247054.1"/>
    </source>
</evidence>
<accession>A0A8S4S403</accession>
<organism evidence="1 2">
    <name type="scientific">Pararge aegeria aegeria</name>
    <dbReference type="NCBI Taxonomy" id="348720"/>
    <lineage>
        <taxon>Eukaryota</taxon>
        <taxon>Metazoa</taxon>
        <taxon>Ecdysozoa</taxon>
        <taxon>Arthropoda</taxon>
        <taxon>Hexapoda</taxon>
        <taxon>Insecta</taxon>
        <taxon>Pterygota</taxon>
        <taxon>Neoptera</taxon>
        <taxon>Endopterygota</taxon>
        <taxon>Lepidoptera</taxon>
        <taxon>Glossata</taxon>
        <taxon>Ditrysia</taxon>
        <taxon>Papilionoidea</taxon>
        <taxon>Nymphalidae</taxon>
        <taxon>Satyrinae</taxon>
        <taxon>Satyrini</taxon>
        <taxon>Parargina</taxon>
        <taxon>Pararge</taxon>
    </lineage>
</organism>